<sequence length="217" mass="25266">MEEEFMWFVRLISTDKEGEQIVERLRLDGISCSEDDDTPLLSIILASSEDSLKHLNMSSLRQNNRQKIVLLQISGIFDIDEQHFFNAILSFPQNDDVYSQIKSFLYCAYNFIDVHSIISVDFRDFYSIISGRKIISMQQYVYTTDVEDALSQLKYDKTNKQDKYIYAIRGAQSQEEEGKQLKTFDKHLSTELCGEEFKFNIVAGEQRQVFLLTATPY</sequence>
<dbReference type="OrthoDB" id="1081093at2"/>
<dbReference type="AlphaFoldDB" id="C9MS06"/>
<accession>C9MS06</accession>
<protein>
    <submittedName>
        <fullName evidence="1">Uncharacterized protein</fullName>
    </submittedName>
</protein>
<dbReference type="HOGENOM" id="CLU_1271347_0_0_10"/>
<keyword evidence="2" id="KW-1185">Reference proteome</keyword>
<evidence type="ECO:0000313" key="1">
    <source>
        <dbReference type="EMBL" id="EEX17666.1"/>
    </source>
</evidence>
<dbReference type="Proteomes" id="UP000003327">
    <property type="component" value="Unassembled WGS sequence"/>
</dbReference>
<dbReference type="STRING" id="649761.HMPREF0973_02419"/>
<dbReference type="eggNOG" id="ENOG5033ZYT">
    <property type="taxonomic scope" value="Bacteria"/>
</dbReference>
<proteinExistence type="predicted"/>
<gene>
    <name evidence="1" type="ORF">HMPREF0973_02419</name>
</gene>
<organism evidence="1 2">
    <name type="scientific">Prevotella veroralis F0319</name>
    <dbReference type="NCBI Taxonomy" id="649761"/>
    <lineage>
        <taxon>Bacteria</taxon>
        <taxon>Pseudomonadati</taxon>
        <taxon>Bacteroidota</taxon>
        <taxon>Bacteroidia</taxon>
        <taxon>Bacteroidales</taxon>
        <taxon>Prevotellaceae</taxon>
        <taxon>Prevotella</taxon>
    </lineage>
</organism>
<comment type="caution">
    <text evidence="1">The sequence shown here is derived from an EMBL/GenBank/DDBJ whole genome shotgun (WGS) entry which is preliminary data.</text>
</comment>
<evidence type="ECO:0000313" key="2">
    <source>
        <dbReference type="Proteomes" id="UP000003327"/>
    </source>
</evidence>
<dbReference type="RefSeq" id="WP_004384103.1">
    <property type="nucleotide sequence ID" value="NZ_GG698716.1"/>
</dbReference>
<reference evidence="1 2" key="1">
    <citation type="submission" date="2009-09" db="EMBL/GenBank/DDBJ databases">
        <authorList>
            <person name="Weinstock G."/>
            <person name="Sodergren E."/>
            <person name="Clifton S."/>
            <person name="Fulton L."/>
            <person name="Fulton B."/>
            <person name="Courtney L."/>
            <person name="Fronick C."/>
            <person name="Harrison M."/>
            <person name="Strong C."/>
            <person name="Farmer C."/>
            <person name="Delahaunty K."/>
            <person name="Markovic C."/>
            <person name="Hall O."/>
            <person name="Minx P."/>
            <person name="Tomlinson C."/>
            <person name="Mitreva M."/>
            <person name="Nelson J."/>
            <person name="Hou S."/>
            <person name="Wollam A."/>
            <person name="Pepin K.H."/>
            <person name="Johnson M."/>
            <person name="Bhonagiri V."/>
            <person name="Nash W.E."/>
            <person name="Warren W."/>
            <person name="Chinwalla A."/>
            <person name="Mardis E.R."/>
            <person name="Wilson R.K."/>
        </authorList>
    </citation>
    <scope>NUCLEOTIDE SEQUENCE [LARGE SCALE GENOMIC DNA]</scope>
    <source>
        <strain evidence="1 2">F0319</strain>
    </source>
</reference>
<dbReference type="EMBL" id="ACVA01000058">
    <property type="protein sequence ID" value="EEX17666.1"/>
    <property type="molecule type" value="Genomic_DNA"/>
</dbReference>
<name>C9MS06_9BACT</name>